<keyword evidence="3" id="KW-0413">Isomerase</keyword>
<protein>
    <submittedName>
        <fullName evidence="3">Sugar phosphate isomerase/epimerase</fullName>
    </submittedName>
</protein>
<dbReference type="InterPro" id="IPR036237">
    <property type="entry name" value="Xyl_isomerase-like_sf"/>
</dbReference>
<evidence type="ECO:0000256" key="1">
    <source>
        <dbReference type="SAM" id="Coils"/>
    </source>
</evidence>
<dbReference type="Proteomes" id="UP001145069">
    <property type="component" value="Unassembled WGS sequence"/>
</dbReference>
<dbReference type="GO" id="GO:0016853">
    <property type="term" value="F:isomerase activity"/>
    <property type="evidence" value="ECO:0007669"/>
    <property type="project" value="UniProtKB-KW"/>
</dbReference>
<dbReference type="AlphaFoldDB" id="A0A9X3WIJ9"/>
<dbReference type="RefSeq" id="WP_272447102.1">
    <property type="nucleotide sequence ID" value="NZ_JAMQKC010000018.1"/>
</dbReference>
<keyword evidence="1" id="KW-0175">Coiled coil</keyword>
<name>A0A9X3WIJ9_9BACI</name>
<sequence>MKLGLSSYSLFSALKAKEITILEAIQWVADQGGEHIEIVPNLGFTLDEVNLVDEIRDKAAEVGIAISNYAIGADFLKEEEASYQAEIERVQREVDIANRLGVKLMRHDVASRPIQECTIKQFEEDLPRLVAACQQIADYAAQYGITTSVENHGYFVQASDRVQTLINHVDRANFRTTLDVGNFLCADENPVAAVKKNIAFATMVHIKDFYHRPASQYPGEGWLQTIAGDYLRGSIIGHGDINLREILKIIKESGYDGYISVEFEGMEECQQGSKLSMDNVRRLWKQMD</sequence>
<dbReference type="PANTHER" id="PTHR12110">
    <property type="entry name" value="HYDROXYPYRUVATE ISOMERASE"/>
    <property type="match status" value="1"/>
</dbReference>
<dbReference type="PANTHER" id="PTHR12110:SF53">
    <property type="entry name" value="BLR5974 PROTEIN"/>
    <property type="match status" value="1"/>
</dbReference>
<dbReference type="InterPro" id="IPR050312">
    <property type="entry name" value="IolE/XylAMocC-like"/>
</dbReference>
<feature type="coiled-coil region" evidence="1">
    <location>
        <begin position="73"/>
        <end position="100"/>
    </location>
</feature>
<feature type="domain" description="Xylose isomerase-like TIM barrel" evidence="2">
    <location>
        <begin position="25"/>
        <end position="267"/>
    </location>
</feature>
<dbReference type="Pfam" id="PF01261">
    <property type="entry name" value="AP_endonuc_2"/>
    <property type="match status" value="1"/>
</dbReference>
<proteinExistence type="predicted"/>
<evidence type="ECO:0000313" key="4">
    <source>
        <dbReference type="Proteomes" id="UP001145069"/>
    </source>
</evidence>
<reference evidence="3" key="1">
    <citation type="submission" date="2022-06" db="EMBL/GenBank/DDBJ databases">
        <title>Aquibacillus sp. a new bacterium isolated from soil saline samples.</title>
        <authorList>
            <person name="Galisteo C."/>
            <person name="De La Haba R."/>
            <person name="Sanchez-Porro C."/>
            <person name="Ventosa A."/>
        </authorList>
    </citation>
    <scope>NUCLEOTIDE SEQUENCE</scope>
    <source>
        <strain evidence="3">3ASR75-54</strain>
    </source>
</reference>
<dbReference type="Gene3D" id="3.20.20.150">
    <property type="entry name" value="Divalent-metal-dependent TIM barrel enzymes"/>
    <property type="match status" value="1"/>
</dbReference>
<dbReference type="SUPFAM" id="SSF51658">
    <property type="entry name" value="Xylose isomerase-like"/>
    <property type="match status" value="1"/>
</dbReference>
<dbReference type="EMBL" id="JAMQKC010000018">
    <property type="protein sequence ID" value="MDC3418039.1"/>
    <property type="molecule type" value="Genomic_DNA"/>
</dbReference>
<keyword evidence="4" id="KW-1185">Reference proteome</keyword>
<organism evidence="3 4">
    <name type="scientific">Aquibacillus salsiterrae</name>
    <dbReference type="NCBI Taxonomy" id="2950439"/>
    <lineage>
        <taxon>Bacteria</taxon>
        <taxon>Bacillati</taxon>
        <taxon>Bacillota</taxon>
        <taxon>Bacilli</taxon>
        <taxon>Bacillales</taxon>
        <taxon>Bacillaceae</taxon>
        <taxon>Aquibacillus</taxon>
    </lineage>
</organism>
<evidence type="ECO:0000259" key="2">
    <source>
        <dbReference type="Pfam" id="PF01261"/>
    </source>
</evidence>
<evidence type="ECO:0000313" key="3">
    <source>
        <dbReference type="EMBL" id="MDC3418039.1"/>
    </source>
</evidence>
<dbReference type="InterPro" id="IPR013022">
    <property type="entry name" value="Xyl_isomerase-like_TIM-brl"/>
</dbReference>
<accession>A0A9X3WIJ9</accession>
<comment type="caution">
    <text evidence="3">The sequence shown here is derived from an EMBL/GenBank/DDBJ whole genome shotgun (WGS) entry which is preliminary data.</text>
</comment>
<gene>
    <name evidence="3" type="ORF">NC799_14195</name>
</gene>